<dbReference type="InterPro" id="IPR032466">
    <property type="entry name" value="Metal_Hydrolase"/>
</dbReference>
<dbReference type="Proteomes" id="UP001501195">
    <property type="component" value="Unassembled WGS sequence"/>
</dbReference>
<organism evidence="2 3">
    <name type="scientific">Kineococcus glutinatus</name>
    <dbReference type="NCBI Taxonomy" id="1070872"/>
    <lineage>
        <taxon>Bacteria</taxon>
        <taxon>Bacillati</taxon>
        <taxon>Actinomycetota</taxon>
        <taxon>Actinomycetes</taxon>
        <taxon>Kineosporiales</taxon>
        <taxon>Kineosporiaceae</taxon>
        <taxon>Kineococcus</taxon>
    </lineage>
</organism>
<dbReference type="PANTHER" id="PTHR43135:SF4">
    <property type="entry name" value="AMIDOHYDROLASE-RELATED DOMAIN-CONTAINING PROTEIN"/>
    <property type="match status" value="1"/>
</dbReference>
<name>A0ABP9HA69_9ACTN</name>
<evidence type="ECO:0000313" key="3">
    <source>
        <dbReference type="Proteomes" id="UP001501195"/>
    </source>
</evidence>
<dbReference type="InterPro" id="IPR011059">
    <property type="entry name" value="Metal-dep_hydrolase_composite"/>
</dbReference>
<dbReference type="PANTHER" id="PTHR43135">
    <property type="entry name" value="ALPHA-D-RIBOSE 1-METHYLPHOSPHONATE 5-TRIPHOSPHATE DIPHOSPHATASE"/>
    <property type="match status" value="1"/>
</dbReference>
<gene>
    <name evidence="2" type="ORF">GCM10023225_05550</name>
</gene>
<dbReference type="InterPro" id="IPR006680">
    <property type="entry name" value="Amidohydro-rel"/>
</dbReference>
<dbReference type="EMBL" id="BAABIL010000057">
    <property type="protein sequence ID" value="GAA4965299.1"/>
    <property type="molecule type" value="Genomic_DNA"/>
</dbReference>
<dbReference type="RefSeq" id="WP_345710801.1">
    <property type="nucleotide sequence ID" value="NZ_BAABIL010000057.1"/>
</dbReference>
<feature type="domain" description="Amidohydrolase-related" evidence="1">
    <location>
        <begin position="46"/>
        <end position="340"/>
    </location>
</feature>
<proteinExistence type="predicted"/>
<dbReference type="SUPFAM" id="SSF51338">
    <property type="entry name" value="Composite domain of metallo-dependent hydrolases"/>
    <property type="match status" value="1"/>
</dbReference>
<keyword evidence="3" id="KW-1185">Reference proteome</keyword>
<dbReference type="SUPFAM" id="SSF51556">
    <property type="entry name" value="Metallo-dependent hydrolases"/>
    <property type="match status" value="1"/>
</dbReference>
<comment type="caution">
    <text evidence="2">The sequence shown here is derived from an EMBL/GenBank/DDBJ whole genome shotgun (WGS) entry which is preliminary data.</text>
</comment>
<protein>
    <submittedName>
        <fullName evidence="2">Amidohydrolase family protein</fullName>
    </submittedName>
</protein>
<dbReference type="InterPro" id="IPR051781">
    <property type="entry name" value="Metallo-dep_Hydrolase"/>
</dbReference>
<evidence type="ECO:0000313" key="2">
    <source>
        <dbReference type="EMBL" id="GAA4965299.1"/>
    </source>
</evidence>
<dbReference type="Gene3D" id="3.20.20.140">
    <property type="entry name" value="Metal-dependent hydrolases"/>
    <property type="match status" value="1"/>
</dbReference>
<dbReference type="Pfam" id="PF01979">
    <property type="entry name" value="Amidohydro_1"/>
    <property type="match status" value="1"/>
</dbReference>
<evidence type="ECO:0000259" key="1">
    <source>
        <dbReference type="Pfam" id="PF01979"/>
    </source>
</evidence>
<sequence>MDVLHLRGPVLVGPEDVRVEAWVVGGRITFERPTAPGADVQELRGWVLPGLVDAHCHVGLGPGGAVDAATTEQQALTDRDSGALLLRDAGSAADTRWVDSRPDLPRILRAGRHLARTRRYLRGLAEELEPADLPAAVREQARRGDGWVKVVGDWIDRDSGDLAPCWDAATLRAAAEAAHGEGARITAHQFGEDGVAELIDAGFDGIEHGTGLTAATIARAAAAGVVVVPTLVNIATFPGIAERAEGRFPRYAAHMRALHARRRATVREAWEAGVPVRAGTDAGSVLPHGLIVEEVAELAAAGLPAVAALDAATWAARRWLGADGLQEGADADLVVCPADPRADLGALRALRAVVLRGAPLPAAG</sequence>
<reference evidence="3" key="1">
    <citation type="journal article" date="2019" name="Int. J. Syst. Evol. Microbiol.">
        <title>The Global Catalogue of Microorganisms (GCM) 10K type strain sequencing project: providing services to taxonomists for standard genome sequencing and annotation.</title>
        <authorList>
            <consortium name="The Broad Institute Genomics Platform"/>
            <consortium name="The Broad Institute Genome Sequencing Center for Infectious Disease"/>
            <person name="Wu L."/>
            <person name="Ma J."/>
        </authorList>
    </citation>
    <scope>NUCLEOTIDE SEQUENCE [LARGE SCALE GENOMIC DNA]</scope>
    <source>
        <strain evidence="3">JCM 18126</strain>
    </source>
</reference>
<dbReference type="Gene3D" id="2.30.40.10">
    <property type="entry name" value="Urease, subunit C, domain 1"/>
    <property type="match status" value="1"/>
</dbReference>
<accession>A0ABP9HA69</accession>